<evidence type="ECO:0000313" key="2">
    <source>
        <dbReference type="EMBL" id="CAG7819342.1"/>
    </source>
</evidence>
<feature type="compositionally biased region" description="Basic and acidic residues" evidence="1">
    <location>
        <begin position="1"/>
        <end position="11"/>
    </location>
</feature>
<dbReference type="Proteomes" id="UP000708208">
    <property type="component" value="Unassembled WGS sequence"/>
</dbReference>
<feature type="region of interest" description="Disordered" evidence="1">
    <location>
        <begin position="132"/>
        <end position="187"/>
    </location>
</feature>
<accession>A0A8J2PDF8</accession>
<proteinExistence type="predicted"/>
<feature type="compositionally biased region" description="Low complexity" evidence="1">
    <location>
        <begin position="58"/>
        <end position="72"/>
    </location>
</feature>
<evidence type="ECO:0000313" key="3">
    <source>
        <dbReference type="Proteomes" id="UP000708208"/>
    </source>
</evidence>
<dbReference type="OrthoDB" id="8197488at2759"/>
<organism evidence="2 3">
    <name type="scientific">Allacma fusca</name>
    <dbReference type="NCBI Taxonomy" id="39272"/>
    <lineage>
        <taxon>Eukaryota</taxon>
        <taxon>Metazoa</taxon>
        <taxon>Ecdysozoa</taxon>
        <taxon>Arthropoda</taxon>
        <taxon>Hexapoda</taxon>
        <taxon>Collembola</taxon>
        <taxon>Symphypleona</taxon>
        <taxon>Sminthuridae</taxon>
        <taxon>Allacma</taxon>
    </lineage>
</organism>
<sequence length="196" mass="22274">MSSRLYNKDAGKPGSKGKPGEESRTGTKRQIAGSSAVSSKVPRKSTVSSKETRNNEKSAAGDSESESGSSSDSDSEPRMTLSERFAKLTQMSTDKREFAKPVLAMNEIDTKLKVVKDLRNADVKIYVDGLQQKNENSSKFENTKMRPKSPDYSHADGEKRYSSDDRRRHFERMARDEPRERPADWSDSRVRYEYYR</sequence>
<reference evidence="2" key="1">
    <citation type="submission" date="2021-06" db="EMBL/GenBank/DDBJ databases">
        <authorList>
            <person name="Hodson N. C."/>
            <person name="Mongue J. A."/>
            <person name="Jaron S. K."/>
        </authorList>
    </citation>
    <scope>NUCLEOTIDE SEQUENCE</scope>
</reference>
<feature type="region of interest" description="Disordered" evidence="1">
    <location>
        <begin position="1"/>
        <end position="94"/>
    </location>
</feature>
<comment type="caution">
    <text evidence="2">The sequence shown here is derived from an EMBL/GenBank/DDBJ whole genome shotgun (WGS) entry which is preliminary data.</text>
</comment>
<keyword evidence="3" id="KW-1185">Reference proteome</keyword>
<protein>
    <submittedName>
        <fullName evidence="2">Uncharacterized protein</fullName>
    </submittedName>
</protein>
<feature type="compositionally biased region" description="Basic and acidic residues" evidence="1">
    <location>
        <begin position="136"/>
        <end position="187"/>
    </location>
</feature>
<evidence type="ECO:0000256" key="1">
    <source>
        <dbReference type="SAM" id="MobiDB-lite"/>
    </source>
</evidence>
<dbReference type="EMBL" id="CAJVCH010447399">
    <property type="protein sequence ID" value="CAG7819342.1"/>
    <property type="molecule type" value="Genomic_DNA"/>
</dbReference>
<gene>
    <name evidence="2" type="ORF">AFUS01_LOCUS29798</name>
</gene>
<dbReference type="AlphaFoldDB" id="A0A8J2PDF8"/>
<name>A0A8J2PDF8_9HEXA</name>